<dbReference type="Gene3D" id="3.40.50.620">
    <property type="entry name" value="HUPs"/>
    <property type="match status" value="1"/>
</dbReference>
<dbReference type="InterPro" id="IPR006016">
    <property type="entry name" value="UspA"/>
</dbReference>
<keyword evidence="3" id="KW-1185">Reference proteome</keyword>
<evidence type="ECO:0000259" key="1">
    <source>
        <dbReference type="Pfam" id="PF00582"/>
    </source>
</evidence>
<evidence type="ECO:0000313" key="2">
    <source>
        <dbReference type="EMBL" id="RYR02118.1"/>
    </source>
</evidence>
<reference evidence="2 3" key="1">
    <citation type="submission" date="2019-01" db="EMBL/GenBank/DDBJ databases">
        <title>Sequencing of cultivated peanut Arachis hypogaea provides insights into genome evolution and oil improvement.</title>
        <authorList>
            <person name="Chen X."/>
        </authorList>
    </citation>
    <scope>NUCLEOTIDE SEQUENCE [LARGE SCALE GENOMIC DNA]</scope>
    <source>
        <strain evidence="3">cv. Fuhuasheng</strain>
        <tissue evidence="2">Leaves</tissue>
    </source>
</reference>
<accession>A0A444YJN8</accession>
<name>A0A444YJN8_ARAHY</name>
<dbReference type="InterPro" id="IPR014729">
    <property type="entry name" value="Rossmann-like_a/b/a_fold"/>
</dbReference>
<protein>
    <recommendedName>
        <fullName evidence="1">UspA domain-containing protein</fullName>
    </recommendedName>
</protein>
<dbReference type="Proteomes" id="UP000289738">
    <property type="component" value="Chromosome B06"/>
</dbReference>
<organism evidence="2 3">
    <name type="scientific">Arachis hypogaea</name>
    <name type="common">Peanut</name>
    <dbReference type="NCBI Taxonomy" id="3818"/>
    <lineage>
        <taxon>Eukaryota</taxon>
        <taxon>Viridiplantae</taxon>
        <taxon>Streptophyta</taxon>
        <taxon>Embryophyta</taxon>
        <taxon>Tracheophyta</taxon>
        <taxon>Spermatophyta</taxon>
        <taxon>Magnoliopsida</taxon>
        <taxon>eudicotyledons</taxon>
        <taxon>Gunneridae</taxon>
        <taxon>Pentapetalae</taxon>
        <taxon>rosids</taxon>
        <taxon>fabids</taxon>
        <taxon>Fabales</taxon>
        <taxon>Fabaceae</taxon>
        <taxon>Papilionoideae</taxon>
        <taxon>50 kb inversion clade</taxon>
        <taxon>dalbergioids sensu lato</taxon>
        <taxon>Dalbergieae</taxon>
        <taxon>Pterocarpus clade</taxon>
        <taxon>Arachis</taxon>
    </lineage>
</organism>
<dbReference type="CDD" id="cd23659">
    <property type="entry name" value="USP_At3g01520-like"/>
    <property type="match status" value="1"/>
</dbReference>
<dbReference type="PANTHER" id="PTHR31964">
    <property type="entry name" value="ADENINE NUCLEOTIDE ALPHA HYDROLASES-LIKE SUPERFAMILY PROTEIN"/>
    <property type="match status" value="1"/>
</dbReference>
<comment type="caution">
    <text evidence="2">The sequence shown here is derived from an EMBL/GenBank/DDBJ whole genome shotgun (WGS) entry which is preliminary data.</text>
</comment>
<sequence length="183" mass="20203">MAEEAENERRVLVAVDEGDESMYALSWCLNNLVFQNSKNTLILLYVNPPRGGYMPFETAAALDDPETHPANLYSPEITAAMERYSQEVADCVLAKAKKLCKDLQHVKVETRVEDGDPRDVICEMAEKLGAHVLVMGSHGYGLIKRTFLGSVSSHCAQNVKCPVLIVKKPKSIADAGDETYQSE</sequence>
<gene>
    <name evidence="2" type="ORF">Ahy_B06g080947</name>
</gene>
<dbReference type="InterPro" id="IPR006015">
    <property type="entry name" value="Universal_stress_UspA"/>
</dbReference>
<dbReference type="EMBL" id="SDMP01000016">
    <property type="protein sequence ID" value="RYR02118.1"/>
    <property type="molecule type" value="Genomic_DNA"/>
</dbReference>
<dbReference type="PRINTS" id="PR01438">
    <property type="entry name" value="UNVRSLSTRESS"/>
</dbReference>
<dbReference type="PANTHER" id="PTHR31964:SF125">
    <property type="entry name" value="OS05G0357525 PROTEIN"/>
    <property type="match status" value="1"/>
</dbReference>
<dbReference type="Pfam" id="PF00582">
    <property type="entry name" value="Usp"/>
    <property type="match status" value="1"/>
</dbReference>
<evidence type="ECO:0000313" key="3">
    <source>
        <dbReference type="Proteomes" id="UP000289738"/>
    </source>
</evidence>
<proteinExistence type="predicted"/>
<dbReference type="STRING" id="3818.A0A444YJN8"/>
<dbReference type="AlphaFoldDB" id="A0A444YJN8"/>
<feature type="domain" description="UspA" evidence="1">
    <location>
        <begin position="9"/>
        <end position="167"/>
    </location>
</feature>
<dbReference type="OrthoDB" id="843225at2759"/>
<dbReference type="SMR" id="A0A444YJN8"/>
<dbReference type="Gramene" id="arahy.Tifrunner.gnm2.ann2.Ah16g115600.1">
    <property type="protein sequence ID" value="arahy.Tifrunner.gnm2.ann2.Ah16g115600.1-CDS"/>
    <property type="gene ID" value="arahy.Tifrunner.gnm2.ann2.Ah16g115600"/>
</dbReference>
<dbReference type="SUPFAM" id="SSF52402">
    <property type="entry name" value="Adenine nucleotide alpha hydrolases-like"/>
    <property type="match status" value="1"/>
</dbReference>